<protein>
    <submittedName>
        <fullName evidence="1">Uncharacterized protein</fullName>
    </submittedName>
</protein>
<dbReference type="AlphaFoldDB" id="A0A1I4CQ76"/>
<gene>
    <name evidence="1" type="ORF">SAMN05216275_13727</name>
</gene>
<reference evidence="2" key="1">
    <citation type="submission" date="2016-10" db="EMBL/GenBank/DDBJ databases">
        <authorList>
            <person name="Varghese N."/>
            <person name="Submissions S."/>
        </authorList>
    </citation>
    <scope>NUCLEOTIDE SEQUENCE [LARGE SCALE GENOMIC DNA]</scope>
    <source>
        <strain evidence="2">CGMCC 4.2126</strain>
    </source>
</reference>
<keyword evidence="2" id="KW-1185">Reference proteome</keyword>
<accession>A0A1I4CQ76</accession>
<proteinExistence type="predicted"/>
<evidence type="ECO:0000313" key="2">
    <source>
        <dbReference type="Proteomes" id="UP000199111"/>
    </source>
</evidence>
<organism evidence="1 2">
    <name type="scientific">Streptosporangium canum</name>
    <dbReference type="NCBI Taxonomy" id="324952"/>
    <lineage>
        <taxon>Bacteria</taxon>
        <taxon>Bacillati</taxon>
        <taxon>Actinomycetota</taxon>
        <taxon>Actinomycetes</taxon>
        <taxon>Streptosporangiales</taxon>
        <taxon>Streptosporangiaceae</taxon>
        <taxon>Streptosporangium</taxon>
    </lineage>
</organism>
<dbReference type="Proteomes" id="UP000199111">
    <property type="component" value="Unassembled WGS sequence"/>
</dbReference>
<dbReference type="EMBL" id="FOQY01000037">
    <property type="protein sequence ID" value="SFK83418.1"/>
    <property type="molecule type" value="Genomic_DNA"/>
</dbReference>
<name>A0A1I4CQ76_9ACTN</name>
<evidence type="ECO:0000313" key="1">
    <source>
        <dbReference type="EMBL" id="SFK83418.1"/>
    </source>
</evidence>
<sequence length="128" mass="13956">MAGGAIVRRLMYAAALFIVVTSGIVATGTSAQARALDDGTPVGRDQYRVLMNQCRYADTEQLRSQCRSAVENDYRIGAENSSLDCRTYSGVTVCGNLMLSKREAACVQHSVMAGLTERRSEVECYALY</sequence>